<dbReference type="EC" id="2.1.1.297" evidence="4"/>
<protein>
    <recommendedName>
        <fullName evidence="4">Release factor glutamine methyltransferase</fullName>
        <shortName evidence="4">RF MTase</shortName>
        <ecNumber evidence="4">2.1.1.297</ecNumber>
    </recommendedName>
    <alternativeName>
        <fullName evidence="4">N5-glutamine methyltransferase PrmC</fullName>
    </alternativeName>
    <alternativeName>
        <fullName evidence="4">Protein-(glutamine-N5) MTase PrmC</fullName>
    </alternativeName>
    <alternativeName>
        <fullName evidence="4">Protein-glutamine N-methyltransferase PrmC</fullName>
    </alternativeName>
</protein>
<feature type="binding site" evidence="4">
    <location>
        <position position="300"/>
    </location>
    <ligand>
        <name>S-adenosyl-L-methionine</name>
        <dbReference type="ChEBI" id="CHEBI:59789"/>
    </ligand>
</feature>
<evidence type="ECO:0000256" key="3">
    <source>
        <dbReference type="ARBA" id="ARBA00022691"/>
    </source>
</evidence>
<dbReference type="SUPFAM" id="SSF53335">
    <property type="entry name" value="S-adenosyl-L-methionine-dependent methyltransferases"/>
    <property type="match status" value="2"/>
</dbReference>
<sequence length="394" mass="43254">MSLEREAGRPPTLGEAWRAGAERLGHAGVEEANADAELLLLHALGIGKAELLRDWREPFPEEKSKAWSELLERRETGVPVQYVVGEQHFYGRAFEVTEAVLIPRPETELLAEAVLKAGDLIWPETGSAASGQVEQPERERETSERRSPHLIRSEVGGSANEQFEEPERERGATEWRSPDLIRSEVGVGANEQFEKPERERQTSSFDAEKLSGGRDAPRPAPVVLDVGTGSGALAVTLAAERPLWRVTASDLSEAALQVARGNARKHGVDGRISFVQGDLLQLFLTSAAGGGLAVDILVSNPPYIPSSDIPGLQREVRDHEPRLALDGGEDGLNPYRTMVRQLKELPRLPRIVAWEVGAGQARDVAELLREAADWTEIHFVLDYAGIERHVVAVR</sequence>
<evidence type="ECO:0000259" key="7">
    <source>
        <dbReference type="Pfam" id="PF17827"/>
    </source>
</evidence>
<comment type="caution">
    <text evidence="4">Lacks conserved residue(s) required for the propagation of feature annotation.</text>
</comment>
<keyword evidence="9" id="KW-1185">Reference proteome</keyword>
<dbReference type="InterPro" id="IPR040758">
    <property type="entry name" value="PrmC_N"/>
</dbReference>
<accession>A0ABV9FCR7</accession>
<organism evidence="8 9">
    <name type="scientific">Cohnella hongkongensis</name>
    <dbReference type="NCBI Taxonomy" id="178337"/>
    <lineage>
        <taxon>Bacteria</taxon>
        <taxon>Bacillati</taxon>
        <taxon>Bacillota</taxon>
        <taxon>Bacilli</taxon>
        <taxon>Bacillales</taxon>
        <taxon>Paenibacillaceae</taxon>
        <taxon>Cohnella</taxon>
    </lineage>
</organism>
<dbReference type="Gene3D" id="1.10.8.10">
    <property type="entry name" value="DNA helicase RuvA subunit, C-terminal domain"/>
    <property type="match status" value="1"/>
</dbReference>
<dbReference type="Gene3D" id="3.40.50.150">
    <property type="entry name" value="Vaccinia Virus protein VP39"/>
    <property type="match status" value="1"/>
</dbReference>
<comment type="function">
    <text evidence="4">Methylates the class 1 translation termination release factors RF1/PrfA and RF2/PrfB on the glutamine residue of the universally conserved GGQ motif.</text>
</comment>
<feature type="compositionally biased region" description="Basic and acidic residues" evidence="5">
    <location>
        <begin position="192"/>
        <end position="217"/>
    </location>
</feature>
<evidence type="ECO:0000256" key="2">
    <source>
        <dbReference type="ARBA" id="ARBA00022679"/>
    </source>
</evidence>
<dbReference type="CDD" id="cd02440">
    <property type="entry name" value="AdoMet_MTases"/>
    <property type="match status" value="1"/>
</dbReference>
<keyword evidence="3 4" id="KW-0949">S-adenosyl-L-methionine</keyword>
<dbReference type="InterPro" id="IPR002052">
    <property type="entry name" value="DNA_methylase_N6_adenine_CS"/>
</dbReference>
<dbReference type="EMBL" id="JBHSEP010000011">
    <property type="protein sequence ID" value="MFC4599763.1"/>
    <property type="molecule type" value="Genomic_DNA"/>
</dbReference>
<evidence type="ECO:0000256" key="4">
    <source>
        <dbReference type="HAMAP-Rule" id="MF_02126"/>
    </source>
</evidence>
<dbReference type="Pfam" id="PF13847">
    <property type="entry name" value="Methyltransf_31"/>
    <property type="match status" value="1"/>
</dbReference>
<feature type="domain" description="Methyltransferase" evidence="6">
    <location>
        <begin position="222"/>
        <end position="300"/>
    </location>
</feature>
<comment type="caution">
    <text evidence="8">The sequence shown here is derived from an EMBL/GenBank/DDBJ whole genome shotgun (WGS) entry which is preliminary data.</text>
</comment>
<feature type="domain" description="Release factor glutamine methyltransferase N-terminal" evidence="7">
    <location>
        <begin position="15"/>
        <end position="85"/>
    </location>
</feature>
<dbReference type="GO" id="GO:0032259">
    <property type="term" value="P:methylation"/>
    <property type="evidence" value="ECO:0007669"/>
    <property type="project" value="UniProtKB-KW"/>
</dbReference>
<gene>
    <name evidence="4" type="primary">prmC</name>
    <name evidence="8" type="ORF">ACFO3S_16030</name>
</gene>
<feature type="compositionally biased region" description="Basic and acidic residues" evidence="5">
    <location>
        <begin position="135"/>
        <end position="147"/>
    </location>
</feature>
<proteinExistence type="inferred from homology"/>
<dbReference type="PANTHER" id="PTHR18895:SF74">
    <property type="entry name" value="MTRF1L RELEASE FACTOR GLUTAMINE METHYLTRANSFERASE"/>
    <property type="match status" value="1"/>
</dbReference>
<reference evidence="9" key="1">
    <citation type="journal article" date="2019" name="Int. J. Syst. Evol. Microbiol.">
        <title>The Global Catalogue of Microorganisms (GCM) 10K type strain sequencing project: providing services to taxonomists for standard genome sequencing and annotation.</title>
        <authorList>
            <consortium name="The Broad Institute Genomics Platform"/>
            <consortium name="The Broad Institute Genome Sequencing Center for Infectious Disease"/>
            <person name="Wu L."/>
            <person name="Ma J."/>
        </authorList>
    </citation>
    <scope>NUCLEOTIDE SEQUENCE [LARGE SCALE GENOMIC DNA]</scope>
    <source>
        <strain evidence="9">CCUG 49571</strain>
    </source>
</reference>
<evidence type="ECO:0000259" key="6">
    <source>
        <dbReference type="Pfam" id="PF13847"/>
    </source>
</evidence>
<dbReference type="HAMAP" id="MF_02126">
    <property type="entry name" value="RF_methyltr_PrmC"/>
    <property type="match status" value="1"/>
</dbReference>
<feature type="binding site" evidence="4">
    <location>
        <begin position="300"/>
        <end position="303"/>
    </location>
    <ligand>
        <name>substrate</name>
    </ligand>
</feature>
<evidence type="ECO:0000313" key="9">
    <source>
        <dbReference type="Proteomes" id="UP001596028"/>
    </source>
</evidence>
<dbReference type="InterPro" id="IPR050320">
    <property type="entry name" value="N5-glutamine_MTase"/>
</dbReference>
<evidence type="ECO:0000256" key="5">
    <source>
        <dbReference type="SAM" id="MobiDB-lite"/>
    </source>
</evidence>
<dbReference type="InterPro" id="IPR025714">
    <property type="entry name" value="Methyltranfer_dom"/>
</dbReference>
<dbReference type="GO" id="GO:0008168">
    <property type="term" value="F:methyltransferase activity"/>
    <property type="evidence" value="ECO:0007669"/>
    <property type="project" value="UniProtKB-KW"/>
</dbReference>
<feature type="region of interest" description="Disordered" evidence="5">
    <location>
        <begin position="126"/>
        <end position="220"/>
    </location>
</feature>
<dbReference type="InterPro" id="IPR029063">
    <property type="entry name" value="SAM-dependent_MTases_sf"/>
</dbReference>
<dbReference type="PANTHER" id="PTHR18895">
    <property type="entry name" value="HEMK METHYLTRANSFERASE"/>
    <property type="match status" value="1"/>
</dbReference>
<dbReference type="Pfam" id="PF17827">
    <property type="entry name" value="PrmC_N"/>
    <property type="match status" value="1"/>
</dbReference>
<dbReference type="Proteomes" id="UP001596028">
    <property type="component" value="Unassembled WGS sequence"/>
</dbReference>
<comment type="similarity">
    <text evidence="4">Belongs to the protein N5-glutamine methyltransferase family. PrmC subfamily.</text>
</comment>
<dbReference type="PROSITE" id="PS00092">
    <property type="entry name" value="N6_MTASE"/>
    <property type="match status" value="1"/>
</dbReference>
<feature type="compositionally biased region" description="Basic and acidic residues" evidence="5">
    <location>
        <begin position="165"/>
        <end position="182"/>
    </location>
</feature>
<keyword evidence="2 4" id="KW-0808">Transferase</keyword>
<evidence type="ECO:0000313" key="8">
    <source>
        <dbReference type="EMBL" id="MFC4599763.1"/>
    </source>
</evidence>
<dbReference type="InterPro" id="IPR004556">
    <property type="entry name" value="HemK-like"/>
</dbReference>
<feature type="binding site" evidence="4">
    <location>
        <position position="250"/>
    </location>
    <ligand>
        <name>S-adenosyl-L-methionine</name>
        <dbReference type="ChEBI" id="CHEBI:59789"/>
    </ligand>
</feature>
<evidence type="ECO:0000256" key="1">
    <source>
        <dbReference type="ARBA" id="ARBA00022603"/>
    </source>
</evidence>
<keyword evidence="1 4" id="KW-0489">Methyltransferase</keyword>
<dbReference type="NCBIfam" id="TIGR00536">
    <property type="entry name" value="hemK_fam"/>
    <property type="match status" value="1"/>
</dbReference>
<dbReference type="InterPro" id="IPR019874">
    <property type="entry name" value="RF_methyltr_PrmC"/>
</dbReference>
<comment type="catalytic activity">
    <reaction evidence="4">
        <text>L-glutaminyl-[peptide chain release factor] + S-adenosyl-L-methionine = N(5)-methyl-L-glutaminyl-[peptide chain release factor] + S-adenosyl-L-homocysteine + H(+)</text>
        <dbReference type="Rhea" id="RHEA:42896"/>
        <dbReference type="Rhea" id="RHEA-COMP:10271"/>
        <dbReference type="Rhea" id="RHEA-COMP:10272"/>
        <dbReference type="ChEBI" id="CHEBI:15378"/>
        <dbReference type="ChEBI" id="CHEBI:30011"/>
        <dbReference type="ChEBI" id="CHEBI:57856"/>
        <dbReference type="ChEBI" id="CHEBI:59789"/>
        <dbReference type="ChEBI" id="CHEBI:61891"/>
        <dbReference type="EC" id="2.1.1.297"/>
    </reaction>
</comment>
<feature type="binding site" evidence="4">
    <location>
        <begin position="227"/>
        <end position="231"/>
    </location>
    <ligand>
        <name>S-adenosyl-L-methionine</name>
        <dbReference type="ChEBI" id="CHEBI:59789"/>
    </ligand>
</feature>
<name>A0ABV9FCR7_9BACL</name>
<dbReference type="RefSeq" id="WP_378098172.1">
    <property type="nucleotide sequence ID" value="NZ_JBHSEP010000011.1"/>
</dbReference>